<keyword evidence="2" id="KW-1185">Reference proteome</keyword>
<sequence length="119" mass="13212">MPKDKPFIIPNFESKSVENSLKGIGFTCIYALDFKEIVALSPKVQASVLKSGDFRDDSGLYLCLDNHEILLSVDSNFLNHYVLPKEITMLVTSFASGSSGFPLKTLNIMTSRSLPYTDE</sequence>
<protein>
    <submittedName>
        <fullName evidence="1">Uncharacterized protein</fullName>
    </submittedName>
</protein>
<dbReference type="Proteomes" id="UP000000775">
    <property type="component" value="Chromosome"/>
</dbReference>
<dbReference type="EMBL" id="AM260522">
    <property type="protein sequence ID" value="CAJ98981.1"/>
    <property type="molecule type" value="Genomic_DNA"/>
</dbReference>
<evidence type="ECO:0000313" key="1">
    <source>
        <dbReference type="EMBL" id="CAJ98981.1"/>
    </source>
</evidence>
<evidence type="ECO:0000313" key="2">
    <source>
        <dbReference type="Proteomes" id="UP000000775"/>
    </source>
</evidence>
<dbReference type="STRING" id="382638.Hac_0129"/>
<proteinExistence type="predicted"/>
<dbReference type="KEGG" id="hac:Hac_0129"/>
<dbReference type="RefSeq" id="WP_011577103.1">
    <property type="nucleotide sequence ID" value="NC_008229.1"/>
</dbReference>
<name>Q17ZE5_HELAH</name>
<accession>Q17ZE5</accession>
<dbReference type="HOGENOM" id="CLU_2058108_0_0_7"/>
<gene>
    <name evidence="1" type="ordered locus">Hac_0129</name>
</gene>
<organism evidence="1 2">
    <name type="scientific">Helicobacter acinonychis (strain Sheeba)</name>
    <dbReference type="NCBI Taxonomy" id="382638"/>
    <lineage>
        <taxon>Bacteria</taxon>
        <taxon>Pseudomonadati</taxon>
        <taxon>Campylobacterota</taxon>
        <taxon>Epsilonproteobacteria</taxon>
        <taxon>Campylobacterales</taxon>
        <taxon>Helicobacteraceae</taxon>
        <taxon>Helicobacter</taxon>
    </lineage>
</organism>
<reference evidence="1 2" key="1">
    <citation type="journal article" date="2006" name="PLoS Genet.">
        <title>Who ate whom? Adaptive Helicobacter genomic changes that accompanied a host jump from early humans to large felines.</title>
        <authorList>
            <person name="Eppinger M."/>
            <person name="Baar C."/>
            <person name="Linz B."/>
            <person name="Raddatz G."/>
            <person name="Lanz C."/>
            <person name="Keller H."/>
            <person name="Morelli G."/>
            <person name="Gressmann H."/>
            <person name="Achtman M."/>
            <person name="Schuster S.C."/>
        </authorList>
    </citation>
    <scope>NUCLEOTIDE SEQUENCE [LARGE SCALE GENOMIC DNA]</scope>
    <source>
        <strain evidence="1 2">Sheeba</strain>
    </source>
</reference>
<dbReference type="AlphaFoldDB" id="Q17ZE5"/>
<dbReference type="GeneID" id="91961811"/>